<evidence type="ECO:0000256" key="1">
    <source>
        <dbReference type="ARBA" id="ARBA00004123"/>
    </source>
</evidence>
<feature type="compositionally biased region" description="Basic and acidic residues" evidence="3">
    <location>
        <begin position="1"/>
        <end position="10"/>
    </location>
</feature>
<dbReference type="GO" id="GO:0003677">
    <property type="term" value="F:DNA binding"/>
    <property type="evidence" value="ECO:0007669"/>
    <property type="project" value="InterPro"/>
</dbReference>
<dbReference type="GO" id="GO:0005634">
    <property type="term" value="C:nucleus"/>
    <property type="evidence" value="ECO:0007669"/>
    <property type="project" value="UniProtKB-SubCell"/>
</dbReference>
<feature type="region of interest" description="Disordered" evidence="3">
    <location>
        <begin position="581"/>
        <end position="624"/>
    </location>
</feature>
<feature type="compositionally biased region" description="Basic and acidic residues" evidence="3">
    <location>
        <begin position="373"/>
        <end position="388"/>
    </location>
</feature>
<feature type="compositionally biased region" description="Basic and acidic residues" evidence="3">
    <location>
        <begin position="223"/>
        <end position="233"/>
    </location>
</feature>
<accession>A0AAV6WB73</accession>
<evidence type="ECO:0000313" key="4">
    <source>
        <dbReference type="EMBL" id="KAG8365742.1"/>
    </source>
</evidence>
<dbReference type="InterPro" id="IPR045138">
    <property type="entry name" value="MeCP2/MBD4"/>
</dbReference>
<proteinExistence type="predicted"/>
<sequence length="779" mass="88865">MTPLKDEQQCRKKIKSKRRNNISKVSTDSALFSDFPNINYDDNNRKKKTYSDAQSLECNIAERRNRERINKENLEIKVSPSPSPSPSPYYFVKKCVNMTENRRRQFDDRLVGTTRKFDDNDNGCAADGSRFRNTTKKKGKKSDTQLSGCNINACTVVDKKRMKKIKAGNLEISVICTYPLKGSVNDDNTYHSQLDENSGVEPATTTSGDGGEGLKSKRRNRRKDAENNRKKDFSCLSYGDGKKRKQTNKAKAEIVVSPYFKKKKSVEDENGYSQFDENSVVEPANNVSGDGDGVSKRKQKKRRNYGIQRLSDGDGYKREQKKKKKRTQIAVSLKCVEDESRYSQFDENTKIEFAKALDERDGKNSKNKKMKRIKDGDGDKKENLRDGIRNLSDGNCKEAEPQVSVSVPANKNDGNETNQEKFSLDDLLSQFTYTGGRCYKNFAKFCVYQSSNQKMETDGKDKMEEDKFSENNTLFCQANVVGSEISNYPQNSCCCENVEKGKRIEIENGETVSQKKMKNGTRGCKRAGKNVRVVSPYFANADADGNVITNERRIELMKLKPKKSLKARKVSPYFCSTQQEEETNTVQPEKARKKKAHTPVLTAAQKQDEAYKRKTPDNTWMPPRSPFNLLQEDHAFDPWRVLVICMLLNQTTGLQVSHLLKSFEQNYFIFAGRVLSNFFQLCPNAKRATEVATEDIEEVIRSLGLHKKRAVGIQRFSKEYMEESWTHVTNLTGVGKYAADAYAIFCTGKWDRVRPVDHMLVKYWEFLCGNLDVKSIPED</sequence>
<feature type="region of interest" description="Disordered" evidence="3">
    <location>
        <begin position="189"/>
        <end position="249"/>
    </location>
</feature>
<feature type="region of interest" description="Disordered" evidence="3">
    <location>
        <begin position="271"/>
        <end position="324"/>
    </location>
</feature>
<feature type="region of interest" description="Disordered" evidence="3">
    <location>
        <begin position="1"/>
        <end position="28"/>
    </location>
</feature>
<dbReference type="InterPro" id="IPR011257">
    <property type="entry name" value="DNA_glycosylase"/>
</dbReference>
<name>A0AAV6WB73_9LAMI</name>
<protein>
    <recommendedName>
        <fullName evidence="6">HhH-GPD domain-containing protein</fullName>
    </recommendedName>
</protein>
<dbReference type="SUPFAM" id="SSF48150">
    <property type="entry name" value="DNA-glycosylase"/>
    <property type="match status" value="1"/>
</dbReference>
<feature type="compositionally biased region" description="Basic and acidic residues" evidence="3">
    <location>
        <begin position="606"/>
        <end position="616"/>
    </location>
</feature>
<comment type="caution">
    <text evidence="4">The sequence shown here is derived from an EMBL/GenBank/DDBJ whole genome shotgun (WGS) entry which is preliminary data.</text>
</comment>
<dbReference type="AlphaFoldDB" id="A0AAV6WB73"/>
<comment type="subcellular location">
    <subcellularLocation>
        <location evidence="1">Nucleus</location>
    </subcellularLocation>
</comment>
<evidence type="ECO:0000313" key="5">
    <source>
        <dbReference type="Proteomes" id="UP000826271"/>
    </source>
</evidence>
<reference evidence="4" key="1">
    <citation type="submission" date="2019-10" db="EMBL/GenBank/DDBJ databases">
        <authorList>
            <person name="Zhang R."/>
            <person name="Pan Y."/>
            <person name="Wang J."/>
            <person name="Ma R."/>
            <person name="Yu S."/>
        </authorList>
    </citation>
    <scope>NUCLEOTIDE SEQUENCE</scope>
    <source>
        <strain evidence="4">LA-IB0</strain>
        <tissue evidence="4">Leaf</tissue>
    </source>
</reference>
<evidence type="ECO:0000256" key="3">
    <source>
        <dbReference type="SAM" id="MobiDB-lite"/>
    </source>
</evidence>
<dbReference type="Proteomes" id="UP000826271">
    <property type="component" value="Unassembled WGS sequence"/>
</dbReference>
<organism evidence="4 5">
    <name type="scientific">Buddleja alternifolia</name>
    <dbReference type="NCBI Taxonomy" id="168488"/>
    <lineage>
        <taxon>Eukaryota</taxon>
        <taxon>Viridiplantae</taxon>
        <taxon>Streptophyta</taxon>
        <taxon>Embryophyta</taxon>
        <taxon>Tracheophyta</taxon>
        <taxon>Spermatophyta</taxon>
        <taxon>Magnoliopsida</taxon>
        <taxon>eudicotyledons</taxon>
        <taxon>Gunneridae</taxon>
        <taxon>Pentapetalae</taxon>
        <taxon>asterids</taxon>
        <taxon>lamiids</taxon>
        <taxon>Lamiales</taxon>
        <taxon>Scrophulariaceae</taxon>
        <taxon>Buddlejeae</taxon>
        <taxon>Buddleja</taxon>
    </lineage>
</organism>
<dbReference type="EMBL" id="WHWC01000017">
    <property type="protein sequence ID" value="KAG8365742.1"/>
    <property type="molecule type" value="Genomic_DNA"/>
</dbReference>
<dbReference type="PANTHER" id="PTHR15074:SF0">
    <property type="entry name" value="METHYL-CPG-BINDING DOMAIN PROTEIN 4-LIKE PROTEIN"/>
    <property type="match status" value="1"/>
</dbReference>
<dbReference type="Gene3D" id="1.10.340.30">
    <property type="entry name" value="Hypothetical protein, domain 2"/>
    <property type="match status" value="1"/>
</dbReference>
<dbReference type="GO" id="GO:0003824">
    <property type="term" value="F:catalytic activity"/>
    <property type="evidence" value="ECO:0007669"/>
    <property type="project" value="InterPro"/>
</dbReference>
<dbReference type="PANTHER" id="PTHR15074">
    <property type="entry name" value="METHYL-CPG-BINDING PROTEIN"/>
    <property type="match status" value="1"/>
</dbReference>
<keyword evidence="5" id="KW-1185">Reference proteome</keyword>
<gene>
    <name evidence="4" type="ORF">BUALT_Bualt17G0003500</name>
</gene>
<evidence type="ECO:0000256" key="2">
    <source>
        <dbReference type="ARBA" id="ARBA00023242"/>
    </source>
</evidence>
<dbReference type="GO" id="GO:0006281">
    <property type="term" value="P:DNA repair"/>
    <property type="evidence" value="ECO:0007669"/>
    <property type="project" value="InterPro"/>
</dbReference>
<evidence type="ECO:0008006" key="6">
    <source>
        <dbReference type="Google" id="ProtNLM"/>
    </source>
</evidence>
<feature type="region of interest" description="Disordered" evidence="3">
    <location>
        <begin position="359"/>
        <end position="419"/>
    </location>
</feature>
<feature type="compositionally biased region" description="Basic residues" evidence="3">
    <location>
        <begin position="11"/>
        <end position="21"/>
    </location>
</feature>
<keyword evidence="2" id="KW-0539">Nucleus</keyword>